<evidence type="ECO:0000259" key="3">
    <source>
        <dbReference type="PROSITE" id="PS50801"/>
    </source>
</evidence>
<dbReference type="AlphaFoldDB" id="A0A7W9GCI6"/>
<comment type="caution">
    <text evidence="4">The sequence shown here is derived from an EMBL/GenBank/DDBJ whole genome shotgun (WGS) entry which is preliminary data.</text>
</comment>
<dbReference type="InterPro" id="IPR003658">
    <property type="entry name" value="Anti-sigma_ant"/>
</dbReference>
<dbReference type="PANTHER" id="PTHR33495:SF2">
    <property type="entry name" value="ANTI-SIGMA FACTOR ANTAGONIST TM_1081-RELATED"/>
    <property type="match status" value="1"/>
</dbReference>
<dbReference type="Gene3D" id="3.30.750.24">
    <property type="entry name" value="STAS domain"/>
    <property type="match status" value="1"/>
</dbReference>
<dbReference type="InterPro" id="IPR002645">
    <property type="entry name" value="STAS_dom"/>
</dbReference>
<comment type="similarity">
    <text evidence="1 2">Belongs to the anti-sigma-factor antagonist family.</text>
</comment>
<gene>
    <name evidence="4" type="ORF">HD596_008003</name>
</gene>
<dbReference type="SUPFAM" id="SSF52091">
    <property type="entry name" value="SpoIIaa-like"/>
    <property type="match status" value="1"/>
</dbReference>
<evidence type="ECO:0000256" key="1">
    <source>
        <dbReference type="ARBA" id="ARBA00009013"/>
    </source>
</evidence>
<dbReference type="PANTHER" id="PTHR33495">
    <property type="entry name" value="ANTI-SIGMA FACTOR ANTAGONIST TM_1081-RELATED-RELATED"/>
    <property type="match status" value="1"/>
</dbReference>
<dbReference type="Proteomes" id="UP000579153">
    <property type="component" value="Unassembled WGS sequence"/>
</dbReference>
<dbReference type="CDD" id="cd07043">
    <property type="entry name" value="STAS_anti-anti-sigma_factors"/>
    <property type="match status" value="1"/>
</dbReference>
<name>A0A7W9GCI6_9ACTN</name>
<dbReference type="PROSITE" id="PS50801">
    <property type="entry name" value="STAS"/>
    <property type="match status" value="1"/>
</dbReference>
<evidence type="ECO:0000313" key="4">
    <source>
        <dbReference type="EMBL" id="MBB5781247.1"/>
    </source>
</evidence>
<proteinExistence type="inferred from homology"/>
<sequence>MMCEQAAGRHAEDPAARMADVPSLNLSSRAVICGTLIEVGGEVDAATVAQLAAYIEREHPDAGLPLVLDLSGVSFMDSSGLHLLIQQHQRQEEHGTGLHLAAPHERVRRLLELTGVGQLLHTHSTLDQALLAADLIDPMPRSAA</sequence>
<protein>
    <recommendedName>
        <fullName evidence="2">Anti-sigma factor antagonist</fullName>
    </recommendedName>
</protein>
<reference evidence="4 5" key="1">
    <citation type="submission" date="2020-08" db="EMBL/GenBank/DDBJ databases">
        <title>Sequencing the genomes of 1000 actinobacteria strains.</title>
        <authorList>
            <person name="Klenk H.-P."/>
        </authorList>
    </citation>
    <scope>NUCLEOTIDE SEQUENCE [LARGE SCALE GENOMIC DNA]</scope>
    <source>
        <strain evidence="4 5">DSM 45507</strain>
    </source>
</reference>
<evidence type="ECO:0000256" key="2">
    <source>
        <dbReference type="RuleBase" id="RU003749"/>
    </source>
</evidence>
<evidence type="ECO:0000313" key="5">
    <source>
        <dbReference type="Proteomes" id="UP000579153"/>
    </source>
</evidence>
<keyword evidence="5" id="KW-1185">Reference proteome</keyword>
<feature type="domain" description="STAS" evidence="3">
    <location>
        <begin position="36"/>
        <end position="133"/>
    </location>
</feature>
<dbReference type="InterPro" id="IPR036513">
    <property type="entry name" value="STAS_dom_sf"/>
</dbReference>
<dbReference type="NCBIfam" id="TIGR00377">
    <property type="entry name" value="ant_ant_sig"/>
    <property type="match status" value="1"/>
</dbReference>
<dbReference type="GO" id="GO:0043856">
    <property type="term" value="F:anti-sigma factor antagonist activity"/>
    <property type="evidence" value="ECO:0007669"/>
    <property type="project" value="InterPro"/>
</dbReference>
<dbReference type="Pfam" id="PF01740">
    <property type="entry name" value="STAS"/>
    <property type="match status" value="1"/>
</dbReference>
<organism evidence="4 5">
    <name type="scientific">Nonomuraea jabiensis</name>
    <dbReference type="NCBI Taxonomy" id="882448"/>
    <lineage>
        <taxon>Bacteria</taxon>
        <taxon>Bacillati</taxon>
        <taxon>Actinomycetota</taxon>
        <taxon>Actinomycetes</taxon>
        <taxon>Streptosporangiales</taxon>
        <taxon>Streptosporangiaceae</taxon>
        <taxon>Nonomuraea</taxon>
    </lineage>
</organism>
<dbReference type="EMBL" id="JACHMB010000001">
    <property type="protein sequence ID" value="MBB5781247.1"/>
    <property type="molecule type" value="Genomic_DNA"/>
</dbReference>
<accession>A0A7W9GCI6</accession>